<dbReference type="EMBL" id="CP002792">
    <property type="protein sequence ID" value="AEH06746.1"/>
    <property type="molecule type" value="Genomic_DNA"/>
</dbReference>
<dbReference type="GeneID" id="10772914"/>
<reference evidence="1" key="1">
    <citation type="submission" date="2011-05" db="EMBL/GenBank/DDBJ databases">
        <title>Complete sequence of chromosome of Methanothermococcus okinawensis IH1.</title>
        <authorList>
            <consortium name="US DOE Joint Genome Institute"/>
            <person name="Lucas S."/>
            <person name="Han J."/>
            <person name="Lapidus A."/>
            <person name="Cheng J.-F."/>
            <person name="Goodwin L."/>
            <person name="Pitluck S."/>
            <person name="Peters L."/>
            <person name="Mikhailova N."/>
            <person name="Held B."/>
            <person name="Han C."/>
            <person name="Tapia R."/>
            <person name="Land M."/>
            <person name="Hauser L."/>
            <person name="Kyrpides N."/>
            <person name="Ivanova N."/>
            <person name="Pagani I."/>
            <person name="Sieprawska-Lupa M."/>
            <person name="Takai K."/>
            <person name="Miyazaki J."/>
            <person name="Whitman W."/>
            <person name="Woyke T."/>
        </authorList>
    </citation>
    <scope>NUCLEOTIDE SEQUENCE [LARGE SCALE GENOMIC DNA]</scope>
    <source>
        <strain evidence="1">IH1</strain>
    </source>
</reference>
<dbReference type="eggNOG" id="arCOG06675">
    <property type="taxonomic scope" value="Archaea"/>
</dbReference>
<dbReference type="STRING" id="647113.Metok_0769"/>
<dbReference type="Proteomes" id="UP000009296">
    <property type="component" value="Chromosome"/>
</dbReference>
<dbReference type="RefSeq" id="WP_013866931.1">
    <property type="nucleotide sequence ID" value="NC_015636.1"/>
</dbReference>
<dbReference type="AlphaFoldDB" id="F8AM61"/>
<sequence length="74" mass="8587">MINYINKFKQMKEFVKCIEDSGYSVYIHHKDKPILEVGTKKSNYLLKNTVGDVKIHYINTTKLIAKIGIELLKS</sequence>
<organism evidence="1 2">
    <name type="scientific">Methanothermococcus okinawensis (strain DSM 14208 / JCM 11175 / IH1)</name>
    <dbReference type="NCBI Taxonomy" id="647113"/>
    <lineage>
        <taxon>Archaea</taxon>
        <taxon>Methanobacteriati</taxon>
        <taxon>Methanobacteriota</taxon>
        <taxon>Methanomada group</taxon>
        <taxon>Methanococci</taxon>
        <taxon>Methanococcales</taxon>
        <taxon>Methanococcaceae</taxon>
        <taxon>Methanothermococcus</taxon>
    </lineage>
</organism>
<protein>
    <submittedName>
        <fullName evidence="1">Uncharacterized protein</fullName>
    </submittedName>
</protein>
<keyword evidence="2" id="KW-1185">Reference proteome</keyword>
<dbReference type="KEGG" id="mok:Metok_0769"/>
<gene>
    <name evidence="1" type="ordered locus">Metok_0769</name>
</gene>
<evidence type="ECO:0000313" key="1">
    <source>
        <dbReference type="EMBL" id="AEH06746.1"/>
    </source>
</evidence>
<accession>F8AM61</accession>
<dbReference type="OrthoDB" id="59537at2157"/>
<name>F8AM61_METOI</name>
<dbReference type="HOGENOM" id="CLU_203615_0_0_2"/>
<evidence type="ECO:0000313" key="2">
    <source>
        <dbReference type="Proteomes" id="UP000009296"/>
    </source>
</evidence>
<proteinExistence type="predicted"/>